<evidence type="ECO:0000313" key="1">
    <source>
        <dbReference type="EMBL" id="KAF4121928.1"/>
    </source>
</evidence>
<dbReference type="OrthoDB" id="10021397at2759"/>
<sequence length="77" mass="8531">MASTSLWGKISDIWGRKRILMGTNAIKPHVRLWQIVVNIYISDVFSQRDRGLCFGLASFVWALADGVGSVTDGVFTT</sequence>
<dbReference type="SUPFAM" id="SSF103473">
    <property type="entry name" value="MFS general substrate transporter"/>
    <property type="match status" value="1"/>
</dbReference>
<protein>
    <submittedName>
        <fullName evidence="1">MFS drug transporter</fullName>
    </submittedName>
</protein>
<dbReference type="EMBL" id="JAANYQ010000011">
    <property type="protein sequence ID" value="KAF4121928.1"/>
    <property type="molecule type" value="Genomic_DNA"/>
</dbReference>
<comment type="caution">
    <text evidence="1">The sequence shown here is derived from an EMBL/GenBank/DDBJ whole genome shotgun (WGS) entry which is preliminary data.</text>
</comment>
<keyword evidence="2" id="KW-1185">Reference proteome</keyword>
<dbReference type="Proteomes" id="UP000749293">
    <property type="component" value="Unassembled WGS sequence"/>
</dbReference>
<organism evidence="1 2">
    <name type="scientific">Geosmithia morbida</name>
    <dbReference type="NCBI Taxonomy" id="1094350"/>
    <lineage>
        <taxon>Eukaryota</taxon>
        <taxon>Fungi</taxon>
        <taxon>Dikarya</taxon>
        <taxon>Ascomycota</taxon>
        <taxon>Pezizomycotina</taxon>
        <taxon>Sordariomycetes</taxon>
        <taxon>Hypocreomycetidae</taxon>
        <taxon>Hypocreales</taxon>
        <taxon>Bionectriaceae</taxon>
        <taxon>Geosmithia</taxon>
    </lineage>
</organism>
<name>A0A9P4YRS6_9HYPO</name>
<dbReference type="RefSeq" id="XP_035320580.1">
    <property type="nucleotide sequence ID" value="XM_035463749.1"/>
</dbReference>
<proteinExistence type="predicted"/>
<gene>
    <name evidence="1" type="ORF">GMORB2_1768</name>
</gene>
<dbReference type="GeneID" id="55967998"/>
<accession>A0A9P4YRS6</accession>
<dbReference type="AlphaFoldDB" id="A0A9P4YRS6"/>
<dbReference type="InterPro" id="IPR036259">
    <property type="entry name" value="MFS_trans_sf"/>
</dbReference>
<evidence type="ECO:0000313" key="2">
    <source>
        <dbReference type="Proteomes" id="UP000749293"/>
    </source>
</evidence>
<reference evidence="1" key="1">
    <citation type="submission" date="2020-03" db="EMBL/GenBank/DDBJ databases">
        <title>Site-based positive gene gene selection in Geosmithia morbida across the United States reveals a broad range of putative effectors and factors for local host and environmental adapation.</title>
        <authorList>
            <person name="Onufrak A."/>
            <person name="Murdoch R.W."/>
            <person name="Gazis R."/>
            <person name="Huff M."/>
            <person name="Staton M."/>
            <person name="Klingeman W."/>
            <person name="Hadziabdic D."/>
        </authorList>
    </citation>
    <scope>NUCLEOTIDE SEQUENCE</scope>
    <source>
        <strain evidence="1">1262</strain>
    </source>
</reference>